<evidence type="ECO:0000313" key="2">
    <source>
        <dbReference type="EMBL" id="TBU64496.1"/>
    </source>
</evidence>
<evidence type="ECO:0008006" key="4">
    <source>
        <dbReference type="Google" id="ProtNLM"/>
    </source>
</evidence>
<reference evidence="2 3" key="1">
    <citation type="submission" date="2019-01" db="EMBL/GenBank/DDBJ databases">
        <title>Draft genome sequences of three monokaryotic isolates of the white-rot basidiomycete fungus Dichomitus squalens.</title>
        <authorList>
            <consortium name="DOE Joint Genome Institute"/>
            <person name="Lopez S.C."/>
            <person name="Andreopoulos B."/>
            <person name="Pangilinan J."/>
            <person name="Lipzen A."/>
            <person name="Riley R."/>
            <person name="Ahrendt S."/>
            <person name="Ng V."/>
            <person name="Barry K."/>
            <person name="Daum C."/>
            <person name="Grigoriev I.V."/>
            <person name="Hilden K.S."/>
            <person name="Makela M.R."/>
            <person name="de Vries R.P."/>
        </authorList>
    </citation>
    <scope>NUCLEOTIDE SEQUENCE [LARGE SCALE GENOMIC DNA]</scope>
    <source>
        <strain evidence="2 3">CBS 464.89</strain>
        <strain evidence="1">OM18370.1</strain>
    </source>
</reference>
<dbReference type="SUPFAM" id="SSF54695">
    <property type="entry name" value="POZ domain"/>
    <property type="match status" value="1"/>
</dbReference>
<dbReference type="Proteomes" id="UP000292957">
    <property type="component" value="Unassembled WGS sequence"/>
</dbReference>
<dbReference type="OrthoDB" id="3238622at2759"/>
<name>A0A4Q9QBG4_9APHY</name>
<organism evidence="2 3">
    <name type="scientific">Dichomitus squalens</name>
    <dbReference type="NCBI Taxonomy" id="114155"/>
    <lineage>
        <taxon>Eukaryota</taxon>
        <taxon>Fungi</taxon>
        <taxon>Dikarya</taxon>
        <taxon>Basidiomycota</taxon>
        <taxon>Agaricomycotina</taxon>
        <taxon>Agaricomycetes</taxon>
        <taxon>Polyporales</taxon>
        <taxon>Polyporaceae</taxon>
        <taxon>Dichomitus</taxon>
    </lineage>
</organism>
<dbReference type="EMBL" id="ML145086">
    <property type="protein sequence ID" value="TBU64496.1"/>
    <property type="molecule type" value="Genomic_DNA"/>
</dbReference>
<accession>A0A4Q9QBG4</accession>
<gene>
    <name evidence="2" type="ORF">BD310DRAFT_1035003</name>
    <name evidence="1" type="ORF">BD311DRAFT_864722</name>
</gene>
<proteinExistence type="predicted"/>
<dbReference type="AlphaFoldDB" id="A0A4Q9QBG4"/>
<dbReference type="InterPro" id="IPR011333">
    <property type="entry name" value="SKP1/BTB/POZ_sf"/>
</dbReference>
<evidence type="ECO:0000313" key="1">
    <source>
        <dbReference type="EMBL" id="TBU29616.1"/>
    </source>
</evidence>
<sequence>MQAAENSDSLTTSSPRSEFHHLFSSPDGDIVLGSKDGVLFRVHSYTLKTTSGWFRAMYSLPQRPLDVRPELKCADATPDIVYVDEDSQTLEGLLRMACGLSIPKLDSYDIIEPILHAAEKYDMPGPMSIVRALLSTPPLMSDPLRLYAVTCRYGWQDEAMMASRATLTLNLHSPEHRNTLQKLGTDALLSLFALHRVRRETLRKRLDDPPFVNDTGDTSCSNCGSLVDYHTWRELKYVIIMEMDARPLGDTVCNPGLLEWPAARACWNAKCISCDRVLYDKTLTMRVIKECIDQLPTTIDPLPPMYTPTILARTISE</sequence>
<dbReference type="EMBL" id="ML143412">
    <property type="protein sequence ID" value="TBU29616.1"/>
    <property type="molecule type" value="Genomic_DNA"/>
</dbReference>
<dbReference type="Gene3D" id="3.30.710.10">
    <property type="entry name" value="Potassium Channel Kv1.1, Chain A"/>
    <property type="match status" value="1"/>
</dbReference>
<keyword evidence="3" id="KW-1185">Reference proteome</keyword>
<protein>
    <recommendedName>
        <fullName evidence="4">BTB domain-containing protein</fullName>
    </recommendedName>
</protein>
<evidence type="ECO:0000313" key="3">
    <source>
        <dbReference type="Proteomes" id="UP000292082"/>
    </source>
</evidence>
<dbReference type="STRING" id="114155.A0A4Q9QBG4"/>
<dbReference type="Proteomes" id="UP000292082">
    <property type="component" value="Unassembled WGS sequence"/>
</dbReference>